<reference evidence="1 2" key="1">
    <citation type="submission" date="2019-04" db="EMBL/GenBank/DDBJ databases">
        <title>Pedobacter sp. RP-1-16 sp. nov., isolated from Arctic soil.</title>
        <authorList>
            <person name="Dahal R.H."/>
            <person name="Kim D.-U."/>
        </authorList>
    </citation>
    <scope>NUCLEOTIDE SEQUENCE [LARGE SCALE GENOMIC DNA]</scope>
    <source>
        <strain evidence="1 2">RP-1-16</strain>
    </source>
</reference>
<dbReference type="SUPFAM" id="SSF54001">
    <property type="entry name" value="Cysteine proteinases"/>
    <property type="match status" value="1"/>
</dbReference>
<name>A0A4U1GM86_9SPHI</name>
<dbReference type="EMBL" id="SWDX01000001">
    <property type="protein sequence ID" value="TKC65521.1"/>
    <property type="molecule type" value="Genomic_DNA"/>
</dbReference>
<proteinExistence type="predicted"/>
<organism evidence="1 2">
    <name type="scientific">Pedobacter hiemivivus</name>
    <dbReference type="NCBI Taxonomy" id="2530454"/>
    <lineage>
        <taxon>Bacteria</taxon>
        <taxon>Pseudomonadati</taxon>
        <taxon>Bacteroidota</taxon>
        <taxon>Sphingobacteriia</taxon>
        <taxon>Sphingobacteriales</taxon>
        <taxon>Sphingobacteriaceae</taxon>
        <taxon>Pedobacter</taxon>
    </lineage>
</organism>
<dbReference type="Proteomes" id="UP000309594">
    <property type="component" value="Unassembled WGS sequence"/>
</dbReference>
<protein>
    <submittedName>
        <fullName evidence="1">Discoidin domain-containing protein</fullName>
    </submittedName>
</protein>
<dbReference type="InterPro" id="IPR038765">
    <property type="entry name" value="Papain-like_cys_pep_sf"/>
</dbReference>
<dbReference type="RefSeq" id="WP_136879009.1">
    <property type="nucleotide sequence ID" value="NZ_SWDX01000001.1"/>
</dbReference>
<sequence length="684" mass="79284">MKLKHIITLFFLCAMYSCRNEKDNGLSDDSLNEAGANRPEIEKVFRFYSNPEDSLKRKAALFLLTNMRDHYGYTGAEIKKYANVFSLIDSSSYTNFQLSNQDKMTIGDSMVKRLGWPHPGKVEKVKDLEIISASYLTGNIEYAFKAWKKAPWANYVSFNDFCEYILPYRIRDEQLQYWRPKFYEEYTNIAYGAPNTHDLKSVFDHMSWQLNTETGFTTYFNKYYPFTQSISDILKGRIGGCETTSFISATAMRAAGIPVALDYIPNWGNTNSRHFMVKLIDHRKPNQLITNKNSEENTWGIVDFSTEFMDSRHKFTEAEFPEGMYIQHVKTIPKVYRFTYSESAEMQALHRAVPAQFIAPEFHSKNIKDVTEEYLKHASITLKLKPGSTRHKAVHLCIFNRNGWFPVAVSANENNVFHFKKIGRNVVYVPTTYLNGKHKVISNPFYIDSVNRIHHLKKSLTKQDVKLWRKAPLHSYTAYHTEILKGGTFQASNFPDFKDAVLLYQIEGYPFYMNTVRLKNTRPFRYLRYQAVAGGGWEADNIAEVQFYEKKNADTVLLEGELIGRKGTVGHEIEKAFDNNMDSYYENAENKDGWIGLDLGEGNESVVNEIRFCPRNDTNCIMPGNEYELFYWDKSWISLGSQTAKDYDLIYHEVPAGALFWLKCLSGGSEERIFTYQNGKQIWW</sequence>
<dbReference type="AlphaFoldDB" id="A0A4U1GM86"/>
<evidence type="ECO:0000313" key="2">
    <source>
        <dbReference type="Proteomes" id="UP000309594"/>
    </source>
</evidence>
<accession>A0A4U1GM86</accession>
<dbReference type="Gene3D" id="2.60.120.260">
    <property type="entry name" value="Galactose-binding domain-like"/>
    <property type="match status" value="2"/>
</dbReference>
<dbReference type="PANTHER" id="PTHR35532:SF5">
    <property type="entry name" value="CARBOHYDRATE-BINDING DOMAIN-CONTAINING PROTEIN"/>
    <property type="match status" value="1"/>
</dbReference>
<gene>
    <name evidence="1" type="ORF">FBD94_02940</name>
</gene>
<dbReference type="PROSITE" id="PS51257">
    <property type="entry name" value="PROKAR_LIPOPROTEIN"/>
    <property type="match status" value="1"/>
</dbReference>
<comment type="caution">
    <text evidence="1">The sequence shown here is derived from an EMBL/GenBank/DDBJ whole genome shotgun (WGS) entry which is preliminary data.</text>
</comment>
<evidence type="ECO:0000313" key="1">
    <source>
        <dbReference type="EMBL" id="TKC65521.1"/>
    </source>
</evidence>
<dbReference type="PANTHER" id="PTHR35532">
    <property type="entry name" value="SIMILAR TO POLYHYDROXYALKANOATE DEPOLYMERASE"/>
    <property type="match status" value="1"/>
</dbReference>